<dbReference type="GO" id="GO:0003735">
    <property type="term" value="F:structural constituent of ribosome"/>
    <property type="evidence" value="ECO:0007669"/>
    <property type="project" value="EnsemblFungi"/>
</dbReference>
<evidence type="ECO:0000256" key="2">
    <source>
        <dbReference type="ARBA" id="ARBA00006227"/>
    </source>
</evidence>
<dbReference type="NCBIfam" id="TIGR01066">
    <property type="entry name" value="rplM_bact"/>
    <property type="match status" value="1"/>
</dbReference>
<comment type="subcellular location">
    <subcellularLocation>
        <location evidence="1">Mitochondrion</location>
    </subcellularLocation>
</comment>
<dbReference type="Gene3D" id="3.90.1180.10">
    <property type="entry name" value="Ribosomal protein L13"/>
    <property type="match status" value="1"/>
</dbReference>
<organism evidence="10 11">
    <name type="scientific">Ascoidea rubescens DSM 1968</name>
    <dbReference type="NCBI Taxonomy" id="1344418"/>
    <lineage>
        <taxon>Eukaryota</taxon>
        <taxon>Fungi</taxon>
        <taxon>Dikarya</taxon>
        <taxon>Ascomycota</taxon>
        <taxon>Saccharomycotina</taxon>
        <taxon>Saccharomycetes</taxon>
        <taxon>Ascoideaceae</taxon>
        <taxon>Ascoidea</taxon>
    </lineage>
</organism>
<name>A0A1D2VLN5_9ASCO</name>
<dbReference type="InterPro" id="IPR023563">
    <property type="entry name" value="Ribosomal_uL13_CS"/>
</dbReference>
<protein>
    <recommendedName>
        <fullName evidence="7">Large ribosomal subunit protein uL13m</fullName>
    </recommendedName>
</protein>
<dbReference type="GO" id="GO:0017148">
    <property type="term" value="P:negative regulation of translation"/>
    <property type="evidence" value="ECO:0007669"/>
    <property type="project" value="TreeGrafter"/>
</dbReference>
<dbReference type="FunFam" id="3.90.1180.10:FF:000007">
    <property type="entry name" value="50S ribosomal protein L13"/>
    <property type="match status" value="1"/>
</dbReference>
<evidence type="ECO:0000256" key="7">
    <source>
        <dbReference type="ARBA" id="ARBA00068950"/>
    </source>
</evidence>
<evidence type="ECO:0000256" key="8">
    <source>
        <dbReference type="RuleBase" id="RU003877"/>
    </source>
</evidence>
<proteinExistence type="inferred from homology"/>
<reference evidence="11" key="1">
    <citation type="submission" date="2016-05" db="EMBL/GenBank/DDBJ databases">
        <title>Comparative genomics of biotechnologically important yeasts.</title>
        <authorList>
            <consortium name="DOE Joint Genome Institute"/>
            <person name="Riley R."/>
            <person name="Haridas S."/>
            <person name="Wolfe K.H."/>
            <person name="Lopes M.R."/>
            <person name="Hittinger C.T."/>
            <person name="Goker M."/>
            <person name="Salamov A."/>
            <person name="Wisecaver J."/>
            <person name="Long T.M."/>
            <person name="Aerts A.L."/>
            <person name="Barry K."/>
            <person name="Choi C."/>
            <person name="Clum A."/>
            <person name="Coughlan A.Y."/>
            <person name="Deshpande S."/>
            <person name="Douglass A.P."/>
            <person name="Hanson S.J."/>
            <person name="Klenk H.-P."/>
            <person name="Labutti K."/>
            <person name="Lapidus A."/>
            <person name="Lindquist E."/>
            <person name="Lipzen A."/>
            <person name="Meier-Kolthoff J.P."/>
            <person name="Ohm R.A."/>
            <person name="Otillar R.P."/>
            <person name="Pangilinan J."/>
            <person name="Peng Y."/>
            <person name="Rokas A."/>
            <person name="Rosa C.A."/>
            <person name="Scheuner C."/>
            <person name="Sibirny A.A."/>
            <person name="Slot J.C."/>
            <person name="Stielow J.B."/>
            <person name="Sun H."/>
            <person name="Kurtzman C.P."/>
            <person name="Blackwell M."/>
            <person name="Grigoriev I.V."/>
            <person name="Jeffries T.W."/>
        </authorList>
    </citation>
    <scope>NUCLEOTIDE SEQUENCE [LARGE SCALE GENOMIC DNA]</scope>
    <source>
        <strain evidence="11">DSM 1968</strain>
    </source>
</reference>
<dbReference type="GO" id="GO:0003729">
    <property type="term" value="F:mRNA binding"/>
    <property type="evidence" value="ECO:0007669"/>
    <property type="project" value="TreeGrafter"/>
</dbReference>
<evidence type="ECO:0000256" key="4">
    <source>
        <dbReference type="ARBA" id="ARBA00023128"/>
    </source>
</evidence>
<dbReference type="InParanoid" id="A0A1D2VLN5"/>
<dbReference type="OrthoDB" id="274622at2759"/>
<keyword evidence="11" id="KW-1185">Reference proteome</keyword>
<keyword evidence="3 8" id="KW-0689">Ribosomal protein</keyword>
<dbReference type="Proteomes" id="UP000095038">
    <property type="component" value="Unassembled WGS sequence"/>
</dbReference>
<evidence type="ECO:0000313" key="10">
    <source>
        <dbReference type="EMBL" id="ODV62512.1"/>
    </source>
</evidence>
<evidence type="ECO:0000256" key="9">
    <source>
        <dbReference type="SAM" id="MobiDB-lite"/>
    </source>
</evidence>
<dbReference type="SUPFAM" id="SSF52161">
    <property type="entry name" value="Ribosomal protein L13"/>
    <property type="match status" value="1"/>
</dbReference>
<evidence type="ECO:0000256" key="1">
    <source>
        <dbReference type="ARBA" id="ARBA00004173"/>
    </source>
</evidence>
<dbReference type="InterPro" id="IPR005822">
    <property type="entry name" value="Ribosomal_uL13"/>
</dbReference>
<dbReference type="GeneID" id="30968524"/>
<dbReference type="PROSITE" id="PS00783">
    <property type="entry name" value="RIBOSOMAL_L13"/>
    <property type="match status" value="1"/>
</dbReference>
<feature type="region of interest" description="Disordered" evidence="9">
    <location>
        <begin position="154"/>
        <end position="176"/>
    </location>
</feature>
<dbReference type="AlphaFoldDB" id="A0A1D2VLN5"/>
<dbReference type="RefSeq" id="XP_020048819.1">
    <property type="nucleotide sequence ID" value="XM_020194888.1"/>
</dbReference>
<dbReference type="PIRSF" id="PIRSF002181">
    <property type="entry name" value="Ribosomal_L13"/>
    <property type="match status" value="1"/>
</dbReference>
<dbReference type="GO" id="GO:0005762">
    <property type="term" value="C:mitochondrial large ribosomal subunit"/>
    <property type="evidence" value="ECO:0007669"/>
    <property type="project" value="EnsemblFungi"/>
</dbReference>
<dbReference type="CDD" id="cd00392">
    <property type="entry name" value="Ribosomal_L13"/>
    <property type="match status" value="1"/>
</dbReference>
<dbReference type="EMBL" id="KV454477">
    <property type="protein sequence ID" value="ODV62512.1"/>
    <property type="molecule type" value="Genomic_DNA"/>
</dbReference>
<dbReference type="HAMAP" id="MF_01366">
    <property type="entry name" value="Ribosomal_uL13"/>
    <property type="match status" value="1"/>
</dbReference>
<keyword evidence="5 8" id="KW-0687">Ribonucleoprotein</keyword>
<dbReference type="PANTHER" id="PTHR11545:SF2">
    <property type="entry name" value="LARGE RIBOSOMAL SUBUNIT PROTEIN UL13M"/>
    <property type="match status" value="1"/>
</dbReference>
<dbReference type="GO" id="GO:0006412">
    <property type="term" value="P:translation"/>
    <property type="evidence" value="ECO:0007669"/>
    <property type="project" value="InterPro"/>
</dbReference>
<dbReference type="STRING" id="1344418.A0A1D2VLN5"/>
<evidence type="ECO:0000256" key="5">
    <source>
        <dbReference type="ARBA" id="ARBA00023274"/>
    </source>
</evidence>
<keyword evidence="4" id="KW-0496">Mitochondrion</keyword>
<dbReference type="InterPro" id="IPR036899">
    <property type="entry name" value="Ribosomal_uL13_sf"/>
</dbReference>
<dbReference type="PANTHER" id="PTHR11545">
    <property type="entry name" value="RIBOSOMAL PROTEIN L13"/>
    <property type="match status" value="1"/>
</dbReference>
<sequence>MSAKIGKTGLAYARVWHHINVSKADRPLGRIATDIAVTLMGKHKPIYTGGNDCGDYVVATNCVDLEVTGNKFKQKLYYRHSTRPGNLKKFTMEKVSQDKGFGEVLVKAVSRMLPKNSLRKIRLNRLKVFDGNEHPYKQNLIAFYDEQPEVRKLLKRQEKDQQNEQTEKTEKEAGRG</sequence>
<evidence type="ECO:0000256" key="3">
    <source>
        <dbReference type="ARBA" id="ARBA00022980"/>
    </source>
</evidence>
<comment type="function">
    <text evidence="6">Component of the mitochondrial ribosome (mitoribosome), a dedicated translation machinery responsible for the synthesis of mitochondrial genome-encoded proteins, including at least some of the essential transmembrane subunits of the mitochondrial respiratory chain. The mitoribosomes are attached to the mitochondrial inner membrane and translation products are cotranslationally integrated into the membrane.</text>
</comment>
<accession>A0A1D2VLN5</accession>
<evidence type="ECO:0000256" key="6">
    <source>
        <dbReference type="ARBA" id="ARBA00037226"/>
    </source>
</evidence>
<dbReference type="InterPro" id="IPR005823">
    <property type="entry name" value="Ribosomal_uL13_bac-type"/>
</dbReference>
<dbReference type="Pfam" id="PF00572">
    <property type="entry name" value="Ribosomal_L13"/>
    <property type="match status" value="1"/>
</dbReference>
<dbReference type="FunCoup" id="A0A1D2VLN5">
    <property type="interactions" value="775"/>
</dbReference>
<evidence type="ECO:0000313" key="11">
    <source>
        <dbReference type="Proteomes" id="UP000095038"/>
    </source>
</evidence>
<comment type="similarity">
    <text evidence="2 8">Belongs to the universal ribosomal protein uL13 family.</text>
</comment>
<gene>
    <name evidence="10" type="ORF">ASCRUDRAFT_85112</name>
</gene>